<name>A0A1I6G6W3_9RHOB</name>
<dbReference type="PANTHER" id="PTHR36439">
    <property type="entry name" value="BLL4334 PROTEIN"/>
    <property type="match status" value="1"/>
</dbReference>
<dbReference type="InterPro" id="IPR012545">
    <property type="entry name" value="DUF1697"/>
</dbReference>
<dbReference type="Proteomes" id="UP000199478">
    <property type="component" value="Unassembled WGS sequence"/>
</dbReference>
<proteinExistence type="predicted"/>
<gene>
    <name evidence="1" type="ORF">SAMN04488005_1165</name>
</gene>
<dbReference type="Gene3D" id="3.30.70.1280">
    <property type="entry name" value="SP0830-like domains"/>
    <property type="match status" value="1"/>
</dbReference>
<dbReference type="SUPFAM" id="SSF160379">
    <property type="entry name" value="SP0830-like"/>
    <property type="match status" value="1"/>
</dbReference>
<dbReference type="AlphaFoldDB" id="A0A1I6G6W3"/>
<reference evidence="2" key="1">
    <citation type="submission" date="2016-10" db="EMBL/GenBank/DDBJ databases">
        <authorList>
            <person name="Varghese N."/>
            <person name="Submissions S."/>
        </authorList>
    </citation>
    <scope>NUCLEOTIDE SEQUENCE [LARGE SCALE GENOMIC DNA]</scope>
    <source>
        <strain evidence="2">DSM 26879</strain>
    </source>
</reference>
<dbReference type="RefSeq" id="WP_165614995.1">
    <property type="nucleotide sequence ID" value="NZ_FOYP01000001.1"/>
</dbReference>
<evidence type="ECO:0000313" key="2">
    <source>
        <dbReference type="Proteomes" id="UP000199478"/>
    </source>
</evidence>
<dbReference type="EMBL" id="FOYP01000001">
    <property type="protein sequence ID" value="SFR37890.1"/>
    <property type="molecule type" value="Genomic_DNA"/>
</dbReference>
<sequence length="174" mass="18613">MAQYIAFLRGINVGGHRKIPMADLRALCLKRAGVTAVRSYIASGNLVIDADRSGAELALEIQNAIADTFGFDVPIVVFDADAMRQVLANCPFPDGKGNQVHGFLCLDQPALDQGRIDALGRASEALVCVDRTVWVHTPEGVATSKLMAGMESCIGPATARNLNTLRKMVEMLDG</sequence>
<dbReference type="PIRSF" id="PIRSF008502">
    <property type="entry name" value="UCP008502"/>
    <property type="match status" value="1"/>
</dbReference>
<dbReference type="PANTHER" id="PTHR36439:SF1">
    <property type="entry name" value="DUF1697 DOMAIN-CONTAINING PROTEIN"/>
    <property type="match status" value="1"/>
</dbReference>
<protein>
    <submittedName>
        <fullName evidence="1">Uncharacterized conserved protein, DUF1697 family</fullName>
    </submittedName>
</protein>
<keyword evidence="2" id="KW-1185">Reference proteome</keyword>
<accession>A0A1I6G6W3</accession>
<dbReference type="Pfam" id="PF08002">
    <property type="entry name" value="DUF1697"/>
    <property type="match status" value="1"/>
</dbReference>
<dbReference type="STRING" id="390270.SAMN04488005_1165"/>
<evidence type="ECO:0000313" key="1">
    <source>
        <dbReference type="EMBL" id="SFR37890.1"/>
    </source>
</evidence>
<organism evidence="1 2">
    <name type="scientific">Yoonia tamlensis</name>
    <dbReference type="NCBI Taxonomy" id="390270"/>
    <lineage>
        <taxon>Bacteria</taxon>
        <taxon>Pseudomonadati</taxon>
        <taxon>Pseudomonadota</taxon>
        <taxon>Alphaproteobacteria</taxon>
        <taxon>Rhodobacterales</taxon>
        <taxon>Paracoccaceae</taxon>
        <taxon>Yoonia</taxon>
    </lineage>
</organism>